<dbReference type="AlphaFoldDB" id="A0A0B7A4L8"/>
<gene>
    <name evidence="1" type="primary">ORF96168</name>
</gene>
<accession>A0A0B7A4L8</accession>
<dbReference type="EMBL" id="HACG01028717">
    <property type="protein sequence ID" value="CEK75582.1"/>
    <property type="molecule type" value="Transcribed_RNA"/>
</dbReference>
<sequence length="55" mass="6305">MSSICYMCHHCKTAENYLLATSINKKANYGSCHILLVGEEKEKDEVLITIILFER</sequence>
<evidence type="ECO:0000313" key="1">
    <source>
        <dbReference type="EMBL" id="CEK75582.1"/>
    </source>
</evidence>
<protein>
    <submittedName>
        <fullName evidence="1">Uncharacterized protein</fullName>
    </submittedName>
</protein>
<organism evidence="1">
    <name type="scientific">Arion vulgaris</name>
    <dbReference type="NCBI Taxonomy" id="1028688"/>
    <lineage>
        <taxon>Eukaryota</taxon>
        <taxon>Metazoa</taxon>
        <taxon>Spiralia</taxon>
        <taxon>Lophotrochozoa</taxon>
        <taxon>Mollusca</taxon>
        <taxon>Gastropoda</taxon>
        <taxon>Heterobranchia</taxon>
        <taxon>Euthyneura</taxon>
        <taxon>Panpulmonata</taxon>
        <taxon>Eupulmonata</taxon>
        <taxon>Stylommatophora</taxon>
        <taxon>Helicina</taxon>
        <taxon>Arionoidea</taxon>
        <taxon>Arionidae</taxon>
        <taxon>Arion</taxon>
    </lineage>
</organism>
<proteinExistence type="predicted"/>
<reference evidence="1" key="1">
    <citation type="submission" date="2014-12" db="EMBL/GenBank/DDBJ databases">
        <title>Insight into the proteome of Arion vulgaris.</title>
        <authorList>
            <person name="Aradska J."/>
            <person name="Bulat T."/>
            <person name="Smidak R."/>
            <person name="Sarate P."/>
            <person name="Gangsoo J."/>
            <person name="Sialana F."/>
            <person name="Bilban M."/>
            <person name="Lubec G."/>
        </authorList>
    </citation>
    <scope>NUCLEOTIDE SEQUENCE</scope>
    <source>
        <tissue evidence="1">Skin</tissue>
    </source>
</reference>
<name>A0A0B7A4L8_9EUPU</name>